<dbReference type="InterPro" id="IPR011344">
    <property type="entry name" value="ssDNA-bd"/>
</dbReference>
<protein>
    <recommendedName>
        <fullName evidence="2 3">Single-stranded DNA-binding protein</fullName>
        <shortName evidence="2">SSB</shortName>
    </recommendedName>
</protein>
<dbReference type="KEGG" id="prf:PeribacterA2_1130"/>
<dbReference type="GO" id="GO:0009295">
    <property type="term" value="C:nucleoid"/>
    <property type="evidence" value="ECO:0007669"/>
    <property type="project" value="TreeGrafter"/>
</dbReference>
<accession>A0A0S1SZJ6</accession>
<proteinExistence type="inferred from homology"/>
<evidence type="ECO:0000313" key="4">
    <source>
        <dbReference type="EMBL" id="ALM13790.1"/>
    </source>
</evidence>
<accession>A0A0S1ST81</accession>
<dbReference type="AlphaFoldDB" id="A0A0S1SZJ6"/>
<dbReference type="NCBIfam" id="TIGR00621">
    <property type="entry name" value="ssb"/>
    <property type="match status" value="1"/>
</dbReference>
<dbReference type="InterPro" id="IPR012340">
    <property type="entry name" value="NA-bd_OB-fold"/>
</dbReference>
<dbReference type="Pfam" id="PF00436">
    <property type="entry name" value="SSB"/>
    <property type="match status" value="1"/>
</dbReference>
<evidence type="ECO:0000256" key="2">
    <source>
        <dbReference type="HAMAP-Rule" id="MF_00984"/>
    </source>
</evidence>
<sequence length="123" mass="13606">MFNVNRVTLLGNVTRDPEVRATKTGVAVSSIGFATNRAWRDTEGKLEREPEYHNLVCFGPLAEFAEKRVKKGAPLYVEGRLHTSRYETKKGAPASRTEILVDRFVLLSSRKKGAVEAAAAEEA</sequence>
<dbReference type="HAMAP" id="MF_00984">
    <property type="entry name" value="SSB"/>
    <property type="match status" value="1"/>
</dbReference>
<name>A0A0S1SZJ6_9BACT</name>
<dbReference type="CDD" id="cd04496">
    <property type="entry name" value="SSB_OBF"/>
    <property type="match status" value="1"/>
</dbReference>
<dbReference type="Proteomes" id="UP000069135">
    <property type="component" value="Chromosome"/>
</dbReference>
<comment type="subunit">
    <text evidence="2">Homotetramer.</text>
</comment>
<dbReference type="STRING" id="1735162.PeribacterB2_1132"/>
<dbReference type="PANTHER" id="PTHR10302:SF0">
    <property type="entry name" value="SINGLE-STRANDED DNA-BINDING PROTEIN, MITOCHONDRIAL"/>
    <property type="match status" value="1"/>
</dbReference>
<evidence type="ECO:0000256" key="1">
    <source>
        <dbReference type="ARBA" id="ARBA00023125"/>
    </source>
</evidence>
<keyword evidence="1 2" id="KW-0238">DNA-binding</keyword>
<dbReference type="GO" id="GO:0003697">
    <property type="term" value="F:single-stranded DNA binding"/>
    <property type="evidence" value="ECO:0007669"/>
    <property type="project" value="UniProtKB-UniRule"/>
</dbReference>
<accession>A0A0S1SPW0</accession>
<gene>
    <name evidence="4" type="ORF">PeribacterD1_1130</name>
</gene>
<evidence type="ECO:0000313" key="5">
    <source>
        <dbReference type="Proteomes" id="UP000069135"/>
    </source>
</evidence>
<dbReference type="PANTHER" id="PTHR10302">
    <property type="entry name" value="SINGLE-STRANDED DNA-BINDING PROTEIN"/>
    <property type="match status" value="1"/>
</dbReference>
<reference evidence="5" key="1">
    <citation type="submission" date="2015-10" db="EMBL/GenBank/DDBJ databases">
        <title>Analysis of five complete genome sequences for members of the class Peribacteria in the recently recognized Peregrinibacteria bacterial phylum.</title>
        <authorList>
            <person name="Anantharaman K."/>
            <person name="Brown C.T."/>
            <person name="Burstein D."/>
            <person name="Castelle C.J."/>
            <person name="Probst A.J."/>
            <person name="Thomas B.C."/>
            <person name="Williams K.H."/>
            <person name="Banfield J.F."/>
        </authorList>
    </citation>
    <scope>NUCLEOTIDE SEQUENCE [LARGE SCALE GENOMIC DNA]</scope>
</reference>
<dbReference type="SUPFAM" id="SSF50249">
    <property type="entry name" value="Nucleic acid-binding proteins"/>
    <property type="match status" value="1"/>
</dbReference>
<reference evidence="4 5" key="2">
    <citation type="journal article" date="2016" name="PeerJ">
        <title>Analysis of five complete genome sequences for members of the class Peribacteria in the recently recognized Peregrinibacteria bacterial phylum.</title>
        <authorList>
            <person name="Anantharaman K."/>
            <person name="Brown C.T."/>
            <person name="Burstein D."/>
            <person name="Castelle C.J."/>
            <person name="Probst A.J."/>
            <person name="Thomas B.C."/>
            <person name="Williams K.H."/>
            <person name="Banfield J.F."/>
        </authorList>
    </citation>
    <scope>NUCLEOTIDE SEQUENCE [LARGE SCALE GENOMIC DNA]</scope>
    <source>
        <strain evidence="4">RIFOXYD1_FULL_PER-ii_59_16</strain>
    </source>
</reference>
<dbReference type="PIRSF" id="PIRSF002070">
    <property type="entry name" value="SSB"/>
    <property type="match status" value="1"/>
</dbReference>
<dbReference type="GO" id="GO:0006260">
    <property type="term" value="P:DNA replication"/>
    <property type="evidence" value="ECO:0007669"/>
    <property type="project" value="InterPro"/>
</dbReference>
<accession>A0A0S1SP67</accession>
<dbReference type="PROSITE" id="PS50935">
    <property type="entry name" value="SSB"/>
    <property type="match status" value="1"/>
</dbReference>
<dbReference type="EMBL" id="CP013065">
    <property type="protein sequence ID" value="ALM13790.1"/>
    <property type="molecule type" value="Genomic_DNA"/>
</dbReference>
<dbReference type="Gene3D" id="2.40.50.140">
    <property type="entry name" value="Nucleic acid-binding proteins"/>
    <property type="match status" value="1"/>
</dbReference>
<evidence type="ECO:0000256" key="3">
    <source>
        <dbReference type="PIRNR" id="PIRNR002070"/>
    </source>
</evidence>
<organism evidence="4 5">
    <name type="scientific">Candidatus Peribacter riflensis</name>
    <dbReference type="NCBI Taxonomy" id="1735162"/>
    <lineage>
        <taxon>Bacteria</taxon>
        <taxon>Candidatus Peregrinibacteriota</taxon>
        <taxon>Candidatus Peribacteria</taxon>
        <taxon>Candidatus Peribacterales</taxon>
        <taxon>Candidatus Peribacteraceae</taxon>
        <taxon>Candidatus Peribacter</taxon>
    </lineage>
</organism>
<comment type="caution">
    <text evidence="2">Lacks conserved residue(s) required for the propagation of feature annotation.</text>
</comment>
<accession>A0A0S1SKS3</accession>
<dbReference type="InterPro" id="IPR000424">
    <property type="entry name" value="Primosome_PriB/ssb"/>
</dbReference>